<proteinExistence type="predicted"/>
<dbReference type="GeneID" id="36561865"/>
<dbReference type="Proteomes" id="UP000234275">
    <property type="component" value="Unassembled WGS sequence"/>
</dbReference>
<keyword evidence="2" id="KW-1185">Reference proteome</keyword>
<accession>A0A2I2FZZ6</accession>
<dbReference type="OrthoDB" id="4762016at2759"/>
<dbReference type="VEuPathDB" id="FungiDB:P170DRAFT_501112"/>
<reference evidence="1 2" key="1">
    <citation type="submission" date="2016-12" db="EMBL/GenBank/DDBJ databases">
        <title>The genomes of Aspergillus section Nigri reveals drivers in fungal speciation.</title>
        <authorList>
            <consortium name="DOE Joint Genome Institute"/>
            <person name="Vesth T.C."/>
            <person name="Nybo J."/>
            <person name="Theobald S."/>
            <person name="Brandl J."/>
            <person name="Frisvad J.C."/>
            <person name="Nielsen K.F."/>
            <person name="Lyhne E.K."/>
            <person name="Kogle M.E."/>
            <person name="Kuo A."/>
            <person name="Riley R."/>
            <person name="Clum A."/>
            <person name="Nolan M."/>
            <person name="Lipzen A."/>
            <person name="Salamov A."/>
            <person name="Henrissat B."/>
            <person name="Wiebenga A."/>
            <person name="De Vries R.P."/>
            <person name="Grigoriev I.V."/>
            <person name="Mortensen U.H."/>
            <person name="Andersen M.R."/>
            <person name="Baker S.E."/>
        </authorList>
    </citation>
    <scope>NUCLEOTIDE SEQUENCE [LARGE SCALE GENOMIC DNA]</scope>
    <source>
        <strain evidence="1 2">IBT 23096</strain>
    </source>
</reference>
<name>A0A2I2FZZ6_9EURO</name>
<protein>
    <submittedName>
        <fullName evidence="1">Uncharacterized protein</fullName>
    </submittedName>
</protein>
<evidence type="ECO:0000313" key="1">
    <source>
        <dbReference type="EMBL" id="PLB46193.1"/>
    </source>
</evidence>
<sequence length="278" mass="31545">MSKVSDLAFENLATEDAGKEQPPSSLSAISYIKHNEMITRSIQEWGEGIINHKEALSDWFVTKIEHMKNFHFSAVLHEVLKVSIAHLSNTTKASNNKEEAIIFIERMADCDQVTVGWTKIDHPPLTPWWIVRLLRGYFSDPTEGGMPVLRSSCGSMASAQDLWRAKGYSALDYLCGLSLNNGGIPLPEFSKILIETNKEAPVYDAVEHNCFWYARSVYLKALEGWQPEEHRGGYFKHMGKFAGMRTKLAVVIAQRMKIRNPVTKQIEKDEEEERLLST</sequence>
<dbReference type="AlphaFoldDB" id="A0A2I2FZZ6"/>
<dbReference type="RefSeq" id="XP_024701495.1">
    <property type="nucleotide sequence ID" value="XM_024854159.1"/>
</dbReference>
<organism evidence="1 2">
    <name type="scientific">Aspergillus steynii IBT 23096</name>
    <dbReference type="NCBI Taxonomy" id="1392250"/>
    <lineage>
        <taxon>Eukaryota</taxon>
        <taxon>Fungi</taxon>
        <taxon>Dikarya</taxon>
        <taxon>Ascomycota</taxon>
        <taxon>Pezizomycotina</taxon>
        <taxon>Eurotiomycetes</taxon>
        <taxon>Eurotiomycetidae</taxon>
        <taxon>Eurotiales</taxon>
        <taxon>Aspergillaceae</taxon>
        <taxon>Aspergillus</taxon>
        <taxon>Aspergillus subgen. Circumdati</taxon>
    </lineage>
</organism>
<comment type="caution">
    <text evidence="1">The sequence shown here is derived from an EMBL/GenBank/DDBJ whole genome shotgun (WGS) entry which is preliminary data.</text>
</comment>
<gene>
    <name evidence="1" type="ORF">P170DRAFT_501112</name>
</gene>
<evidence type="ECO:0000313" key="2">
    <source>
        <dbReference type="Proteomes" id="UP000234275"/>
    </source>
</evidence>
<dbReference type="EMBL" id="MSFO01000007">
    <property type="protein sequence ID" value="PLB46193.1"/>
    <property type="molecule type" value="Genomic_DNA"/>
</dbReference>